<dbReference type="RefSeq" id="WP_354663287.1">
    <property type="nucleotide sequence ID" value="NZ_JBEXAC010000002.1"/>
</dbReference>
<proteinExistence type="predicted"/>
<dbReference type="Proteomes" id="UP001549749">
    <property type="component" value="Unassembled WGS sequence"/>
</dbReference>
<keyword evidence="2" id="KW-1185">Reference proteome</keyword>
<evidence type="ECO:0000313" key="2">
    <source>
        <dbReference type="Proteomes" id="UP001549749"/>
    </source>
</evidence>
<reference evidence="1 2" key="1">
    <citation type="submission" date="2024-06" db="EMBL/GenBank/DDBJ databases">
        <title>Chitinophaga defluvii sp. nov., isolated from municipal sewage.</title>
        <authorList>
            <person name="Zhang L."/>
        </authorList>
    </citation>
    <scope>NUCLEOTIDE SEQUENCE [LARGE SCALE GENOMIC DNA]</scope>
    <source>
        <strain evidence="1 2">H8</strain>
    </source>
</reference>
<name>A0ABV2TCH2_9BACT</name>
<protein>
    <submittedName>
        <fullName evidence="1">Uncharacterized protein</fullName>
    </submittedName>
</protein>
<sequence>MAVYMALFYLWSKQQYKGFLSVYSWQILPMAKISTSGTYYTIMKQLDEYGYLKYHPSFYRKKASQVDLEAINVHSY</sequence>
<gene>
    <name evidence="1" type="ORF">ABR189_25345</name>
</gene>
<evidence type="ECO:0000313" key="1">
    <source>
        <dbReference type="EMBL" id="MET7000734.1"/>
    </source>
</evidence>
<organism evidence="1 2">
    <name type="scientific">Chitinophaga defluvii</name>
    <dbReference type="NCBI Taxonomy" id="3163343"/>
    <lineage>
        <taxon>Bacteria</taxon>
        <taxon>Pseudomonadati</taxon>
        <taxon>Bacteroidota</taxon>
        <taxon>Chitinophagia</taxon>
        <taxon>Chitinophagales</taxon>
        <taxon>Chitinophagaceae</taxon>
        <taxon>Chitinophaga</taxon>
    </lineage>
</organism>
<dbReference type="EMBL" id="JBEXAC010000002">
    <property type="protein sequence ID" value="MET7000734.1"/>
    <property type="molecule type" value="Genomic_DNA"/>
</dbReference>
<accession>A0ABV2TCH2</accession>
<comment type="caution">
    <text evidence="1">The sequence shown here is derived from an EMBL/GenBank/DDBJ whole genome shotgun (WGS) entry which is preliminary data.</text>
</comment>